<dbReference type="GO" id="GO:0003677">
    <property type="term" value="F:DNA binding"/>
    <property type="evidence" value="ECO:0007669"/>
    <property type="project" value="InterPro"/>
</dbReference>
<dbReference type="Gene3D" id="1.10.1740.10">
    <property type="match status" value="1"/>
</dbReference>
<dbReference type="InterPro" id="IPR039425">
    <property type="entry name" value="RNA_pol_sigma-70-like"/>
</dbReference>
<dbReference type="InterPro" id="IPR014284">
    <property type="entry name" value="RNA_pol_sigma-70_dom"/>
</dbReference>
<dbReference type="SUPFAM" id="SSF88659">
    <property type="entry name" value="Sigma3 and sigma4 domains of RNA polymerase sigma factors"/>
    <property type="match status" value="1"/>
</dbReference>
<dbReference type="PANTHER" id="PTHR43133:SF46">
    <property type="entry name" value="RNA POLYMERASE SIGMA-70 FACTOR ECF SUBFAMILY"/>
    <property type="match status" value="1"/>
</dbReference>
<reference evidence="7" key="1">
    <citation type="submission" date="2022-11" db="EMBL/GenBank/DDBJ databases">
        <title>Dyadobacter pollutisoli sp. nov., isolated from plastic dumped soil.</title>
        <authorList>
            <person name="Kim J.M."/>
            <person name="Kim K.R."/>
            <person name="Lee J.K."/>
            <person name="Hao L."/>
            <person name="Jeon C.O."/>
        </authorList>
    </citation>
    <scope>NUCLEOTIDE SEQUENCE</scope>
    <source>
        <strain evidence="7">U1</strain>
    </source>
</reference>
<comment type="similarity">
    <text evidence="1">Belongs to the sigma-70 factor family. ECF subfamily.</text>
</comment>
<dbReference type="InterPro" id="IPR013324">
    <property type="entry name" value="RNA_pol_sigma_r3/r4-like"/>
</dbReference>
<evidence type="ECO:0000259" key="6">
    <source>
        <dbReference type="Pfam" id="PF08281"/>
    </source>
</evidence>
<accession>A0A9E8SNW0</accession>
<name>A0A9E8SNW0_9BACT</name>
<keyword evidence="8" id="KW-1185">Reference proteome</keyword>
<dbReference type="RefSeq" id="WP_244818793.1">
    <property type="nucleotide sequence ID" value="NZ_CP112998.1"/>
</dbReference>
<evidence type="ECO:0000313" key="7">
    <source>
        <dbReference type="EMBL" id="WAC14101.1"/>
    </source>
</evidence>
<keyword evidence="4" id="KW-0804">Transcription</keyword>
<keyword evidence="3" id="KW-0731">Sigma factor</keyword>
<evidence type="ECO:0000256" key="4">
    <source>
        <dbReference type="ARBA" id="ARBA00023163"/>
    </source>
</evidence>
<dbReference type="GO" id="GO:0006352">
    <property type="term" value="P:DNA-templated transcription initiation"/>
    <property type="evidence" value="ECO:0007669"/>
    <property type="project" value="InterPro"/>
</dbReference>
<evidence type="ECO:0000259" key="5">
    <source>
        <dbReference type="Pfam" id="PF04542"/>
    </source>
</evidence>
<feature type="domain" description="RNA polymerase sigma-70 region 2" evidence="5">
    <location>
        <begin position="34"/>
        <end position="89"/>
    </location>
</feature>
<dbReference type="AlphaFoldDB" id="A0A9E8SNW0"/>
<dbReference type="SUPFAM" id="SSF88946">
    <property type="entry name" value="Sigma2 domain of RNA polymerase sigma factors"/>
    <property type="match status" value="1"/>
</dbReference>
<organism evidence="7 8">
    <name type="scientific">Dyadobacter pollutisoli</name>
    <dbReference type="NCBI Taxonomy" id="2910158"/>
    <lineage>
        <taxon>Bacteria</taxon>
        <taxon>Pseudomonadati</taxon>
        <taxon>Bacteroidota</taxon>
        <taxon>Cytophagia</taxon>
        <taxon>Cytophagales</taxon>
        <taxon>Spirosomataceae</taxon>
        <taxon>Dyadobacter</taxon>
    </lineage>
</organism>
<keyword evidence="2" id="KW-0805">Transcription regulation</keyword>
<feature type="domain" description="RNA polymerase sigma factor 70 region 4 type 2" evidence="6">
    <location>
        <begin position="123"/>
        <end position="174"/>
    </location>
</feature>
<proteinExistence type="inferred from homology"/>
<gene>
    <name evidence="7" type="ORF">ON006_09080</name>
</gene>
<dbReference type="InterPro" id="IPR013249">
    <property type="entry name" value="RNA_pol_sigma70_r4_t2"/>
</dbReference>
<dbReference type="InterPro" id="IPR013325">
    <property type="entry name" value="RNA_pol_sigma_r2"/>
</dbReference>
<dbReference type="PANTHER" id="PTHR43133">
    <property type="entry name" value="RNA POLYMERASE ECF-TYPE SIGMA FACTO"/>
    <property type="match status" value="1"/>
</dbReference>
<dbReference type="KEGG" id="dpf:ON006_09080"/>
<evidence type="ECO:0000256" key="2">
    <source>
        <dbReference type="ARBA" id="ARBA00023015"/>
    </source>
</evidence>
<evidence type="ECO:0000256" key="1">
    <source>
        <dbReference type="ARBA" id="ARBA00010641"/>
    </source>
</evidence>
<evidence type="ECO:0000256" key="3">
    <source>
        <dbReference type="ARBA" id="ARBA00023082"/>
    </source>
</evidence>
<dbReference type="GO" id="GO:0016987">
    <property type="term" value="F:sigma factor activity"/>
    <property type="evidence" value="ECO:0007669"/>
    <property type="project" value="UniProtKB-KW"/>
</dbReference>
<dbReference type="Pfam" id="PF04542">
    <property type="entry name" value="Sigma70_r2"/>
    <property type="match status" value="1"/>
</dbReference>
<dbReference type="Proteomes" id="UP001164653">
    <property type="component" value="Chromosome"/>
</dbReference>
<dbReference type="InterPro" id="IPR036388">
    <property type="entry name" value="WH-like_DNA-bd_sf"/>
</dbReference>
<dbReference type="Gene3D" id="1.10.10.10">
    <property type="entry name" value="Winged helix-like DNA-binding domain superfamily/Winged helix DNA-binding domain"/>
    <property type="match status" value="1"/>
</dbReference>
<dbReference type="InterPro" id="IPR007627">
    <property type="entry name" value="RNA_pol_sigma70_r2"/>
</dbReference>
<protein>
    <submittedName>
        <fullName evidence="7">Sigma-70 family RNA polymerase sigma factor</fullName>
    </submittedName>
</protein>
<dbReference type="Pfam" id="PF08281">
    <property type="entry name" value="Sigma70_r4_2"/>
    <property type="match status" value="1"/>
</dbReference>
<sequence length="182" mass="21614">MNYQSVSDEKLILALVEDDSIAFREIYQRYCKKMVLMGLSKVGDQDVVEGIVQDVFLRLWERRRLLRVDNMEAYLITAMKYACINHIKSAMVHEKYVSYAHVEFPYAVCSADEQLNVEELMGNIERRLRQFPEKAQQIFRLHKLEYKSTKEISCQINMPQRTVEHHLTLVVKALRLYFKDYL</sequence>
<dbReference type="EMBL" id="CP112998">
    <property type="protein sequence ID" value="WAC14101.1"/>
    <property type="molecule type" value="Genomic_DNA"/>
</dbReference>
<evidence type="ECO:0000313" key="8">
    <source>
        <dbReference type="Proteomes" id="UP001164653"/>
    </source>
</evidence>
<dbReference type="NCBIfam" id="TIGR02937">
    <property type="entry name" value="sigma70-ECF"/>
    <property type="match status" value="1"/>
</dbReference>